<proteinExistence type="predicted"/>
<gene>
    <name evidence="1" type="ordered locus">AM1_D0043</name>
</gene>
<sequence>MDLTIGVDRCANNAVHCSTQINGIDASNYLHLLNRKSEKELPKTT</sequence>
<dbReference type="AlphaFoldDB" id="A8ZNF4"/>
<dbReference type="EMBL" id="CP000841">
    <property type="protein sequence ID" value="ABW32540.1"/>
    <property type="molecule type" value="Genomic_DNA"/>
</dbReference>
<reference evidence="1 2" key="1">
    <citation type="journal article" date="2008" name="Proc. Natl. Acad. Sci. U.S.A.">
        <title>Niche adaptation and genome expansion in the chlorophyll d-producing cyanobacterium Acaryochloris marina.</title>
        <authorList>
            <person name="Swingley W.D."/>
            <person name="Chen M."/>
            <person name="Cheung P.C."/>
            <person name="Conrad A.L."/>
            <person name="Dejesa L.C."/>
            <person name="Hao J."/>
            <person name="Honchak B.M."/>
            <person name="Karbach L.E."/>
            <person name="Kurdoglu A."/>
            <person name="Lahiri S."/>
            <person name="Mastrian S.D."/>
            <person name="Miyashita H."/>
            <person name="Page L."/>
            <person name="Ramakrishna P."/>
            <person name="Satoh S."/>
            <person name="Sattley W.M."/>
            <person name="Shimada Y."/>
            <person name="Taylor H.L."/>
            <person name="Tomo T."/>
            <person name="Tsuchiya T."/>
            <person name="Wang Z.T."/>
            <person name="Raymond J."/>
            <person name="Mimuro M."/>
            <person name="Blankenship R.E."/>
            <person name="Touchman J.W."/>
        </authorList>
    </citation>
    <scope>NUCLEOTIDE SEQUENCE [LARGE SCALE GENOMIC DNA]</scope>
    <source>
        <strain evidence="2">MBIC 11017</strain>
        <plasmid evidence="2">Plasmid pREB4</plasmid>
    </source>
</reference>
<keyword evidence="2" id="KW-1185">Reference proteome</keyword>
<evidence type="ECO:0000313" key="2">
    <source>
        <dbReference type="Proteomes" id="UP000000268"/>
    </source>
</evidence>
<dbReference type="Proteomes" id="UP000000268">
    <property type="component" value="Plasmid pREB4"/>
</dbReference>
<name>A8ZNF4_ACAM1</name>
<geneLocation type="plasmid" evidence="1 2">
    <name>pREB4</name>
</geneLocation>
<dbReference type="HOGENOM" id="CLU_3194748_0_0_3"/>
<accession>A8ZNF4</accession>
<keyword evidence="1" id="KW-0614">Plasmid</keyword>
<organism evidence="1 2">
    <name type="scientific">Acaryochloris marina (strain MBIC 11017)</name>
    <dbReference type="NCBI Taxonomy" id="329726"/>
    <lineage>
        <taxon>Bacteria</taxon>
        <taxon>Bacillati</taxon>
        <taxon>Cyanobacteriota</taxon>
        <taxon>Cyanophyceae</taxon>
        <taxon>Acaryochloridales</taxon>
        <taxon>Acaryochloridaceae</taxon>
        <taxon>Acaryochloris</taxon>
    </lineage>
</organism>
<evidence type="ECO:0000313" key="1">
    <source>
        <dbReference type="EMBL" id="ABW32540.1"/>
    </source>
</evidence>
<dbReference type="KEGG" id="amr:AM1_D0043"/>
<protein>
    <submittedName>
        <fullName evidence="1">Uncharacterized protein</fullName>
    </submittedName>
</protein>